<dbReference type="Gene3D" id="3.20.20.70">
    <property type="entry name" value="Aldolase class I"/>
    <property type="match status" value="1"/>
</dbReference>
<accession>A0A1I2U395</accession>
<dbReference type="InterPro" id="IPR058240">
    <property type="entry name" value="rSAM_sf"/>
</dbReference>
<dbReference type="GO" id="GO:0046872">
    <property type="term" value="F:metal ion binding"/>
    <property type="evidence" value="ECO:0007669"/>
    <property type="project" value="UniProtKB-KW"/>
</dbReference>
<comment type="cofactor">
    <cofactor evidence="1">
        <name>[4Fe-4S] cluster</name>
        <dbReference type="ChEBI" id="CHEBI:49883"/>
    </cofactor>
</comment>
<dbReference type="NCBIfam" id="TIGR04053">
    <property type="entry name" value="TIGR04053 family radical SAM/SPASM domain-containing protein"/>
    <property type="match status" value="1"/>
</dbReference>
<sequence>MAEMRDYNQNPFIVIWEVTRMCPLHCLHCRAEAQLHPYPGELTTEEGKRLINEIYEMDNPLLVFTGGDPLMRADIYELIGYASQKGMRVSITPSATPRLTRKAICRTKEAGIVRWALSLDGPDAATHDYFRGFRGTFDRTIKAIDTLNELNMPFQINTTVTQYNVDKLPEIAALMANLGAVVWTLFFLVPTGRGDRLRPISPEQHDSVMRWAFQLQGNVPYMITTTEGQFYRRVMYQGNMKRINDGLPPIGRFHDDLARAPRGTNDGNGFIFVSHTGDVEPSGFLPIVCGNVKEESLAEIYRTSPLLQALRKPDGYKGKCGVCEFRLMCGGSRARAYAVTGDYLASEPYCVYLPQAYESEMTGKTV</sequence>
<dbReference type="Pfam" id="PF04055">
    <property type="entry name" value="Radical_SAM"/>
    <property type="match status" value="1"/>
</dbReference>
<dbReference type="GO" id="GO:0051539">
    <property type="term" value="F:4 iron, 4 sulfur cluster binding"/>
    <property type="evidence" value="ECO:0007669"/>
    <property type="project" value="UniProtKB-KW"/>
</dbReference>
<feature type="domain" description="Radical SAM core" evidence="7">
    <location>
        <begin position="8"/>
        <end position="218"/>
    </location>
</feature>
<dbReference type="AlphaFoldDB" id="A0A1I2U395"/>
<proteinExistence type="predicted"/>
<evidence type="ECO:0000256" key="2">
    <source>
        <dbReference type="ARBA" id="ARBA00022485"/>
    </source>
</evidence>
<keyword evidence="4" id="KW-0479">Metal-binding</keyword>
<dbReference type="PANTHER" id="PTHR11228">
    <property type="entry name" value="RADICAL SAM DOMAIN PROTEIN"/>
    <property type="match status" value="1"/>
</dbReference>
<dbReference type="PROSITE" id="PS51918">
    <property type="entry name" value="RADICAL_SAM"/>
    <property type="match status" value="1"/>
</dbReference>
<reference evidence="9" key="1">
    <citation type="submission" date="2016-10" db="EMBL/GenBank/DDBJ databases">
        <authorList>
            <person name="Varghese N."/>
            <person name="Submissions S."/>
        </authorList>
    </citation>
    <scope>NUCLEOTIDE SEQUENCE [LARGE SCALE GENOMIC DNA]</scope>
    <source>
        <strain evidence="9">ATCC 700379</strain>
    </source>
</reference>
<dbReference type="PIRSF" id="PIRSF037420">
    <property type="entry name" value="PQQ_syn_pqqE"/>
    <property type="match status" value="1"/>
</dbReference>
<evidence type="ECO:0000256" key="6">
    <source>
        <dbReference type="ARBA" id="ARBA00023014"/>
    </source>
</evidence>
<dbReference type="SFLD" id="SFLDG01386">
    <property type="entry name" value="main_SPASM_domain-containing"/>
    <property type="match status" value="1"/>
</dbReference>
<evidence type="ECO:0000256" key="5">
    <source>
        <dbReference type="ARBA" id="ARBA00023004"/>
    </source>
</evidence>
<dbReference type="OrthoDB" id="9782387at2"/>
<dbReference type="InterPro" id="IPR013785">
    <property type="entry name" value="Aldolase_TIM"/>
</dbReference>
<dbReference type="Proteomes" id="UP000198752">
    <property type="component" value="Unassembled WGS sequence"/>
</dbReference>
<evidence type="ECO:0000256" key="1">
    <source>
        <dbReference type="ARBA" id="ARBA00001966"/>
    </source>
</evidence>
<dbReference type="GO" id="GO:0003824">
    <property type="term" value="F:catalytic activity"/>
    <property type="evidence" value="ECO:0007669"/>
    <property type="project" value="InterPro"/>
</dbReference>
<dbReference type="InterPro" id="IPR007197">
    <property type="entry name" value="rSAM"/>
</dbReference>
<dbReference type="Pfam" id="PF13186">
    <property type="entry name" value="SPASM"/>
    <property type="match status" value="1"/>
</dbReference>
<evidence type="ECO:0000259" key="7">
    <source>
        <dbReference type="PROSITE" id="PS51918"/>
    </source>
</evidence>
<dbReference type="InterPro" id="IPR023885">
    <property type="entry name" value="4Fe4S-binding_SPASM_dom"/>
</dbReference>
<dbReference type="CDD" id="cd21123">
    <property type="entry name" value="SPASM_MftC-like"/>
    <property type="match status" value="1"/>
</dbReference>
<keyword evidence="6" id="KW-0411">Iron-sulfur</keyword>
<keyword evidence="3" id="KW-0949">S-adenosyl-L-methionine</keyword>
<dbReference type="InterPro" id="IPR017200">
    <property type="entry name" value="PqqE-like"/>
</dbReference>
<dbReference type="STRING" id="269670.SAMN02982927_02547"/>
<organism evidence="8 9">
    <name type="scientific">Sporolactobacillus nakayamae</name>
    <dbReference type="NCBI Taxonomy" id="269670"/>
    <lineage>
        <taxon>Bacteria</taxon>
        <taxon>Bacillati</taxon>
        <taxon>Bacillota</taxon>
        <taxon>Bacilli</taxon>
        <taxon>Bacillales</taxon>
        <taxon>Sporolactobacillaceae</taxon>
        <taxon>Sporolactobacillus</taxon>
    </lineage>
</organism>
<evidence type="ECO:0000313" key="9">
    <source>
        <dbReference type="Proteomes" id="UP000198752"/>
    </source>
</evidence>
<keyword evidence="9" id="KW-1185">Reference proteome</keyword>
<dbReference type="EMBL" id="FOOY01000018">
    <property type="protein sequence ID" value="SFG71544.1"/>
    <property type="molecule type" value="Genomic_DNA"/>
</dbReference>
<name>A0A1I2U395_9BACL</name>
<keyword evidence="2" id="KW-0004">4Fe-4S</keyword>
<gene>
    <name evidence="8" type="ORF">SAMN02982927_02547</name>
</gene>
<dbReference type="SUPFAM" id="SSF102114">
    <property type="entry name" value="Radical SAM enzymes"/>
    <property type="match status" value="1"/>
</dbReference>
<evidence type="ECO:0000256" key="3">
    <source>
        <dbReference type="ARBA" id="ARBA00022691"/>
    </source>
</evidence>
<dbReference type="CDD" id="cd01335">
    <property type="entry name" value="Radical_SAM"/>
    <property type="match status" value="1"/>
</dbReference>
<protein>
    <submittedName>
        <fullName evidence="8">Radical SAM protein, BA_1875 family</fullName>
    </submittedName>
</protein>
<dbReference type="SFLD" id="SFLDS00029">
    <property type="entry name" value="Radical_SAM"/>
    <property type="match status" value="1"/>
</dbReference>
<evidence type="ECO:0000313" key="8">
    <source>
        <dbReference type="EMBL" id="SFG71544.1"/>
    </source>
</evidence>
<dbReference type="SFLD" id="SFLDG01067">
    <property type="entry name" value="SPASM/twitch_domain_containing"/>
    <property type="match status" value="1"/>
</dbReference>
<evidence type="ECO:0000256" key="4">
    <source>
        <dbReference type="ARBA" id="ARBA00022723"/>
    </source>
</evidence>
<dbReference type="InterPro" id="IPR050377">
    <property type="entry name" value="Radical_SAM_PqqE_MftC-like"/>
</dbReference>
<dbReference type="PANTHER" id="PTHR11228:SF34">
    <property type="entry name" value="TUNGSTEN-CONTAINING ALDEHYDE FERREDOXIN OXIDOREDUCTASE COFACTOR MODIFYING PROTEIN"/>
    <property type="match status" value="1"/>
</dbReference>
<keyword evidence="5" id="KW-0408">Iron</keyword>